<evidence type="ECO:0000256" key="8">
    <source>
        <dbReference type="ARBA" id="ARBA00023295"/>
    </source>
</evidence>
<keyword evidence="13" id="KW-1185">Reference proteome</keyword>
<dbReference type="InterPro" id="IPR051915">
    <property type="entry name" value="Cellulose_Degrad_GH3"/>
</dbReference>
<dbReference type="Gene3D" id="3.20.20.300">
    <property type="entry name" value="Glycoside hydrolase, family 3, N-terminal domain"/>
    <property type="match status" value="1"/>
</dbReference>
<dbReference type="InterPro" id="IPR036881">
    <property type="entry name" value="Glyco_hydro_3_C_sf"/>
</dbReference>
<dbReference type="Pfam" id="PF00933">
    <property type="entry name" value="Glyco_hydro_3"/>
    <property type="match status" value="1"/>
</dbReference>
<dbReference type="InterPro" id="IPR036962">
    <property type="entry name" value="Glyco_hydro_3_N_sf"/>
</dbReference>
<dbReference type="GO" id="GO:0009251">
    <property type="term" value="P:glucan catabolic process"/>
    <property type="evidence" value="ECO:0007669"/>
    <property type="project" value="TreeGrafter"/>
</dbReference>
<dbReference type="InterPro" id="IPR001764">
    <property type="entry name" value="Glyco_hydro_3_N"/>
</dbReference>
<dbReference type="PROSITE" id="PS00775">
    <property type="entry name" value="GLYCOSYL_HYDROL_F3"/>
    <property type="match status" value="1"/>
</dbReference>
<evidence type="ECO:0000256" key="10">
    <source>
        <dbReference type="RuleBase" id="RU361161"/>
    </source>
</evidence>
<evidence type="ECO:0000256" key="6">
    <source>
        <dbReference type="ARBA" id="ARBA00022764"/>
    </source>
</evidence>
<feature type="domain" description="Fibronectin type III-like" evidence="11">
    <location>
        <begin position="667"/>
        <end position="736"/>
    </location>
</feature>
<dbReference type="Gene3D" id="2.60.40.10">
    <property type="entry name" value="Immunoglobulins"/>
    <property type="match status" value="1"/>
</dbReference>
<dbReference type="PANTHER" id="PTHR30620:SF16">
    <property type="entry name" value="LYSOSOMAL BETA GLUCOSIDASE"/>
    <property type="match status" value="1"/>
</dbReference>
<keyword evidence="5" id="KW-0732">Signal</keyword>
<keyword evidence="6" id="KW-0574">Periplasm</keyword>
<evidence type="ECO:0000256" key="4">
    <source>
        <dbReference type="ARBA" id="ARBA00012744"/>
    </source>
</evidence>
<comment type="catalytic activity">
    <reaction evidence="1">
        <text>Hydrolysis of terminal, non-reducing beta-D-glucosyl residues with release of beta-D-glucose.</text>
        <dbReference type="EC" id="3.2.1.21"/>
    </reaction>
</comment>
<dbReference type="STRING" id="1640674.SAMN05216323_103830"/>
<dbReference type="RefSeq" id="WP_170830084.1">
    <property type="nucleotide sequence ID" value="NZ_FMYP01000038.1"/>
</dbReference>
<evidence type="ECO:0000313" key="13">
    <source>
        <dbReference type="Proteomes" id="UP000199452"/>
    </source>
</evidence>
<evidence type="ECO:0000259" key="11">
    <source>
        <dbReference type="SMART" id="SM01217"/>
    </source>
</evidence>
<dbReference type="Gene3D" id="3.40.50.1700">
    <property type="entry name" value="Glycoside hydrolase family 3 C-terminal domain"/>
    <property type="match status" value="1"/>
</dbReference>
<evidence type="ECO:0000256" key="2">
    <source>
        <dbReference type="ARBA" id="ARBA00004418"/>
    </source>
</evidence>
<accession>A0A1G6MVF2</accession>
<dbReference type="FunFam" id="3.40.50.1700:FF:000004">
    <property type="entry name" value="Periplasmic beta-glucosidase"/>
    <property type="match status" value="1"/>
</dbReference>
<dbReference type="PANTHER" id="PTHR30620">
    <property type="entry name" value="PERIPLASMIC BETA-GLUCOSIDASE-RELATED"/>
    <property type="match status" value="1"/>
</dbReference>
<dbReference type="FunFam" id="3.20.20.300:FF:000005">
    <property type="entry name" value="Periplasmic beta-glucosidase"/>
    <property type="match status" value="1"/>
</dbReference>
<dbReference type="InterPro" id="IPR019800">
    <property type="entry name" value="Glyco_hydro_3_AS"/>
</dbReference>
<dbReference type="InterPro" id="IPR013783">
    <property type="entry name" value="Ig-like_fold"/>
</dbReference>
<organism evidence="12 13">
    <name type="scientific">Williamwhitmania taraxaci</name>
    <dbReference type="NCBI Taxonomy" id="1640674"/>
    <lineage>
        <taxon>Bacteria</taxon>
        <taxon>Pseudomonadati</taxon>
        <taxon>Bacteroidota</taxon>
        <taxon>Bacteroidia</taxon>
        <taxon>Bacteroidales</taxon>
        <taxon>Williamwhitmaniaceae</taxon>
        <taxon>Williamwhitmania</taxon>
    </lineage>
</organism>
<dbReference type="GO" id="GO:0042597">
    <property type="term" value="C:periplasmic space"/>
    <property type="evidence" value="ECO:0007669"/>
    <property type="project" value="UniProtKB-SubCell"/>
</dbReference>
<dbReference type="InterPro" id="IPR017853">
    <property type="entry name" value="GH"/>
</dbReference>
<keyword evidence="7 10" id="KW-0378">Hydrolase</keyword>
<reference evidence="12 13" key="1">
    <citation type="submission" date="2016-09" db="EMBL/GenBank/DDBJ databases">
        <authorList>
            <person name="Capua I."/>
            <person name="De Benedictis P."/>
            <person name="Joannis T."/>
            <person name="Lombin L.H."/>
            <person name="Cattoli G."/>
        </authorList>
    </citation>
    <scope>NUCLEOTIDE SEQUENCE [LARGE SCALE GENOMIC DNA]</scope>
    <source>
        <strain evidence="12 13">A7P-90m</strain>
    </source>
</reference>
<evidence type="ECO:0000256" key="7">
    <source>
        <dbReference type="ARBA" id="ARBA00022801"/>
    </source>
</evidence>
<keyword evidence="8 10" id="KW-0326">Glycosidase</keyword>
<protein>
    <recommendedName>
        <fullName evidence="9">Periplasmic beta-glucosidase</fullName>
        <ecNumber evidence="4">3.2.1.21</ecNumber>
    </recommendedName>
</protein>
<dbReference type="SUPFAM" id="SSF52279">
    <property type="entry name" value="Beta-D-glucan exohydrolase, C-terminal domain"/>
    <property type="match status" value="1"/>
</dbReference>
<name>A0A1G6MVF2_9BACT</name>
<dbReference type="Pfam" id="PF14310">
    <property type="entry name" value="Fn3-like"/>
    <property type="match status" value="1"/>
</dbReference>
<dbReference type="EC" id="3.2.1.21" evidence="4"/>
<evidence type="ECO:0000256" key="9">
    <source>
        <dbReference type="ARBA" id="ARBA00067498"/>
    </source>
</evidence>
<dbReference type="InterPro" id="IPR026891">
    <property type="entry name" value="Fn3-like"/>
</dbReference>
<dbReference type="Pfam" id="PF01915">
    <property type="entry name" value="Glyco_hydro_3_C"/>
    <property type="match status" value="1"/>
</dbReference>
<comment type="subcellular location">
    <subcellularLocation>
        <location evidence="2">Periplasm</location>
    </subcellularLocation>
</comment>
<dbReference type="AlphaFoldDB" id="A0A1G6MVF2"/>
<dbReference type="Proteomes" id="UP000199452">
    <property type="component" value="Unassembled WGS sequence"/>
</dbReference>
<comment type="similarity">
    <text evidence="3 10">Belongs to the glycosyl hydrolase 3 family.</text>
</comment>
<dbReference type="SUPFAM" id="SSF51445">
    <property type="entry name" value="(Trans)glycosidases"/>
    <property type="match status" value="1"/>
</dbReference>
<dbReference type="GO" id="GO:0008422">
    <property type="term" value="F:beta-glucosidase activity"/>
    <property type="evidence" value="ECO:0007669"/>
    <property type="project" value="UniProtKB-EC"/>
</dbReference>
<evidence type="ECO:0000256" key="5">
    <source>
        <dbReference type="ARBA" id="ARBA00022729"/>
    </source>
</evidence>
<dbReference type="EMBL" id="FMYP01000038">
    <property type="protein sequence ID" value="SDC58945.1"/>
    <property type="molecule type" value="Genomic_DNA"/>
</dbReference>
<dbReference type="FunFam" id="2.60.40.10:FF:000495">
    <property type="entry name" value="Periplasmic beta-glucosidase"/>
    <property type="match status" value="1"/>
</dbReference>
<dbReference type="PRINTS" id="PR00133">
    <property type="entry name" value="GLHYDRLASE3"/>
</dbReference>
<dbReference type="SMART" id="SM01217">
    <property type="entry name" value="Fn3_like"/>
    <property type="match status" value="1"/>
</dbReference>
<dbReference type="InterPro" id="IPR002772">
    <property type="entry name" value="Glyco_hydro_3_C"/>
</dbReference>
<evidence type="ECO:0000313" key="12">
    <source>
        <dbReference type="EMBL" id="SDC58945.1"/>
    </source>
</evidence>
<sequence>MNWKLSIAIWLGVSGYLGTLPSCSPNSSSPDRVYEQKADSILKLMTLEEKIGQLSLFTSDWDVTGPVINNNYKQLIKEGKAGAIFNAFSVDYVRSLQKVAVEESRLKIPLLFGYDVIHGHKTIFPIPLAQSCTWDMESIEKSERIAASEATAEGINWTFSPMVDISRDPRWGRVMEGSGEDVWLGSSIAAARVKGFQGDNLADPNTLLACVKHFAAYGAPEAGRDYNTVDMSQQSLFENYLPPYKAAIDAGVGSVMTSFNEIAGTPSTSNPWLLNELLRKKWGFKGLVVTDYTSINELIPHGVATDSAEAGMLAINAGVDMDMQGNIYNRHLIQLVKQQKVSKETIDNAVMRILVAKFKLGLFADPYRYCSNQREKTEVLTIENIAFARKFASKSCVLLKNQNQLLPLPITLNSVAVIGPLADAKQDMLGSWSAAGDGKRCISLLEGLKNTLNSETKIAYEIGCAVNDQSTAGFAKAVAAARGAQVVILALGETRDMSGEAASRSTISLPGVQQQLAEAIIKANPKTVVVLFNGRPLAIPELDSIAPAILETWFGGTEAGNGVADVLLGKYNPSGKLTMTFPRNVGQIPIYYNHKNTGRPIDPSKVEKYKSKYLDIANTPLYPFGYGLSYTTFDYSNAVLDKYEYTAEDTIVVRISVMNSGKFDGEEVVQLYVHDLVGEVTRPVKELKGFSKVLIPAGGSTTVTFKLTANDLRYYHSNMDYKFDPGQFEILVGTNSDQTKKVNFSIK</sequence>
<gene>
    <name evidence="12" type="ORF">SAMN05216323_103830</name>
</gene>
<evidence type="ECO:0000256" key="3">
    <source>
        <dbReference type="ARBA" id="ARBA00005336"/>
    </source>
</evidence>
<proteinExistence type="inferred from homology"/>
<evidence type="ECO:0000256" key="1">
    <source>
        <dbReference type="ARBA" id="ARBA00000448"/>
    </source>
</evidence>